<dbReference type="InterPro" id="IPR047057">
    <property type="entry name" value="MerR_fam"/>
</dbReference>
<dbReference type="eggNOG" id="COG0789">
    <property type="taxonomic scope" value="Bacteria"/>
</dbReference>
<accession>C0QDB6</accession>
<proteinExistence type="predicted"/>
<evidence type="ECO:0000256" key="1">
    <source>
        <dbReference type="ARBA" id="ARBA00022491"/>
    </source>
</evidence>
<dbReference type="HOGENOM" id="CLU_192810_0_0_7"/>
<dbReference type="KEGG" id="dat:HRM2_20810"/>
<keyword evidence="7" id="KW-1185">Reference proteome</keyword>
<gene>
    <name evidence="6" type="ordered locus">HRM2_20810</name>
</gene>
<keyword evidence="3" id="KW-0238">DNA-binding</keyword>
<reference evidence="6 7" key="1">
    <citation type="journal article" date="2009" name="Environ. Microbiol.">
        <title>Genome sequence of Desulfobacterium autotrophicum HRM2, a marine sulfate reducer oxidizing organic carbon completely to carbon dioxide.</title>
        <authorList>
            <person name="Strittmatter A.W."/>
            <person name="Liesegang H."/>
            <person name="Rabus R."/>
            <person name="Decker I."/>
            <person name="Amann J."/>
            <person name="Andres S."/>
            <person name="Henne A."/>
            <person name="Fricke W.F."/>
            <person name="Martinez-Arias R."/>
            <person name="Bartels D."/>
            <person name="Goesmann A."/>
            <person name="Krause L."/>
            <person name="Puehler A."/>
            <person name="Klenk H.P."/>
            <person name="Richter M."/>
            <person name="Schuler M."/>
            <person name="Gloeckner F.O."/>
            <person name="Meyerdierks A."/>
            <person name="Gottschalk G."/>
            <person name="Amann R."/>
        </authorList>
    </citation>
    <scope>NUCLEOTIDE SEQUENCE [LARGE SCALE GENOMIC DNA]</scope>
    <source>
        <strain evidence="7">ATCC 43914 / DSM 3382 / HRM2</strain>
    </source>
</reference>
<dbReference type="Proteomes" id="UP000000442">
    <property type="component" value="Chromosome"/>
</dbReference>
<dbReference type="SMART" id="SM00422">
    <property type="entry name" value="HTH_MERR"/>
    <property type="match status" value="1"/>
</dbReference>
<feature type="domain" description="HTH merR-type" evidence="5">
    <location>
        <begin position="5"/>
        <end position="77"/>
    </location>
</feature>
<dbReference type="OrthoDB" id="9802944at2"/>
<dbReference type="GO" id="GO:0003677">
    <property type="term" value="F:DNA binding"/>
    <property type="evidence" value="ECO:0007669"/>
    <property type="project" value="UniProtKB-KW"/>
</dbReference>
<evidence type="ECO:0000256" key="3">
    <source>
        <dbReference type="ARBA" id="ARBA00023125"/>
    </source>
</evidence>
<dbReference type="EMBL" id="CP001087">
    <property type="protein sequence ID" value="ACN15180.1"/>
    <property type="molecule type" value="Genomic_DNA"/>
</dbReference>
<dbReference type="PANTHER" id="PTHR30204:SF69">
    <property type="entry name" value="MERR-FAMILY TRANSCRIPTIONAL REGULATOR"/>
    <property type="match status" value="1"/>
</dbReference>
<evidence type="ECO:0000256" key="2">
    <source>
        <dbReference type="ARBA" id="ARBA00023015"/>
    </source>
</evidence>
<evidence type="ECO:0000256" key="4">
    <source>
        <dbReference type="ARBA" id="ARBA00023163"/>
    </source>
</evidence>
<organism evidence="6 7">
    <name type="scientific">Desulforapulum autotrophicum (strain ATCC 43914 / DSM 3382 / VKM B-1955 / HRM2)</name>
    <name type="common">Desulfobacterium autotrophicum</name>
    <dbReference type="NCBI Taxonomy" id="177437"/>
    <lineage>
        <taxon>Bacteria</taxon>
        <taxon>Pseudomonadati</taxon>
        <taxon>Thermodesulfobacteriota</taxon>
        <taxon>Desulfobacteria</taxon>
        <taxon>Desulfobacterales</taxon>
        <taxon>Desulfobacteraceae</taxon>
        <taxon>Desulforapulum</taxon>
    </lineage>
</organism>
<dbReference type="PANTHER" id="PTHR30204">
    <property type="entry name" value="REDOX-CYCLING DRUG-SENSING TRANSCRIPTIONAL ACTIVATOR SOXR"/>
    <property type="match status" value="1"/>
</dbReference>
<name>C0QDB6_DESAH</name>
<sequence>MQRQDYSIGDTARITGVTEKQLRHWEDRGYIQGINRVVCGARAYRIYSEDQIQLLTAIKGYLNEGFTLSVAAEKANKNSQKEEE</sequence>
<evidence type="ECO:0000259" key="5">
    <source>
        <dbReference type="PROSITE" id="PS50937"/>
    </source>
</evidence>
<dbReference type="STRING" id="177437.HRM2_20810"/>
<dbReference type="Pfam" id="PF13411">
    <property type="entry name" value="MerR_1"/>
    <property type="match status" value="1"/>
</dbReference>
<evidence type="ECO:0000313" key="7">
    <source>
        <dbReference type="Proteomes" id="UP000000442"/>
    </source>
</evidence>
<keyword evidence="4" id="KW-0804">Transcription</keyword>
<keyword evidence="2" id="KW-0805">Transcription regulation</keyword>
<dbReference type="GO" id="GO:0003700">
    <property type="term" value="F:DNA-binding transcription factor activity"/>
    <property type="evidence" value="ECO:0007669"/>
    <property type="project" value="InterPro"/>
</dbReference>
<protein>
    <submittedName>
        <fullName evidence="6">HTH-type transcription regulator</fullName>
    </submittedName>
</protein>
<evidence type="ECO:0000313" key="6">
    <source>
        <dbReference type="EMBL" id="ACN15180.1"/>
    </source>
</evidence>
<keyword evidence="1" id="KW-0678">Repressor</keyword>
<dbReference type="RefSeq" id="WP_015903951.1">
    <property type="nucleotide sequence ID" value="NC_012108.1"/>
</dbReference>
<dbReference type="InterPro" id="IPR009061">
    <property type="entry name" value="DNA-bd_dom_put_sf"/>
</dbReference>
<dbReference type="InterPro" id="IPR000551">
    <property type="entry name" value="MerR-type_HTH_dom"/>
</dbReference>
<dbReference type="PROSITE" id="PS50937">
    <property type="entry name" value="HTH_MERR_2"/>
    <property type="match status" value="1"/>
</dbReference>
<dbReference type="SUPFAM" id="SSF46955">
    <property type="entry name" value="Putative DNA-binding domain"/>
    <property type="match status" value="1"/>
</dbReference>
<dbReference type="AlphaFoldDB" id="C0QDB6"/>
<dbReference type="Gene3D" id="1.10.1660.10">
    <property type="match status" value="1"/>
</dbReference>